<dbReference type="EMBL" id="KN831800">
    <property type="protein sequence ID" value="KIM37006.1"/>
    <property type="molecule type" value="Genomic_DNA"/>
</dbReference>
<evidence type="ECO:0000313" key="1">
    <source>
        <dbReference type="EMBL" id="KIM37006.1"/>
    </source>
</evidence>
<dbReference type="AlphaFoldDB" id="A0A0C3BZY3"/>
<accession>A0A0C3BZY3</accession>
<protein>
    <submittedName>
        <fullName evidence="1">Uncharacterized protein</fullName>
    </submittedName>
</protein>
<dbReference type="Proteomes" id="UP000053424">
    <property type="component" value="Unassembled WGS sequence"/>
</dbReference>
<reference evidence="2" key="2">
    <citation type="submission" date="2015-01" db="EMBL/GenBank/DDBJ databases">
        <title>Evolutionary Origins and Diversification of the Mycorrhizal Mutualists.</title>
        <authorList>
            <consortium name="DOE Joint Genome Institute"/>
            <consortium name="Mycorrhizal Genomics Consortium"/>
            <person name="Kohler A."/>
            <person name="Kuo A."/>
            <person name="Nagy L.G."/>
            <person name="Floudas D."/>
            <person name="Copeland A."/>
            <person name="Barry K.W."/>
            <person name="Cichocki N."/>
            <person name="Veneault-Fourrey C."/>
            <person name="LaButti K."/>
            <person name="Lindquist E.A."/>
            <person name="Lipzen A."/>
            <person name="Lundell T."/>
            <person name="Morin E."/>
            <person name="Murat C."/>
            <person name="Riley R."/>
            <person name="Ohm R."/>
            <person name="Sun H."/>
            <person name="Tunlid A."/>
            <person name="Henrissat B."/>
            <person name="Grigoriev I.V."/>
            <person name="Hibbett D.S."/>
            <person name="Martin F."/>
        </authorList>
    </citation>
    <scope>NUCLEOTIDE SEQUENCE [LARGE SCALE GENOMIC DNA]</scope>
    <source>
        <strain evidence="2">h7</strain>
    </source>
</reference>
<gene>
    <name evidence="1" type="ORF">M413DRAFT_448739</name>
</gene>
<sequence>MAPDAMCWFSNSSPLWMISERCKFPSPTETETKVPPLINVFVALAHHDTPEVAIFVVSEDPMFIIGYR</sequence>
<name>A0A0C3BZY3_HEBCY</name>
<keyword evidence="2" id="KW-1185">Reference proteome</keyword>
<organism evidence="1 2">
    <name type="scientific">Hebeloma cylindrosporum</name>
    <dbReference type="NCBI Taxonomy" id="76867"/>
    <lineage>
        <taxon>Eukaryota</taxon>
        <taxon>Fungi</taxon>
        <taxon>Dikarya</taxon>
        <taxon>Basidiomycota</taxon>
        <taxon>Agaricomycotina</taxon>
        <taxon>Agaricomycetes</taxon>
        <taxon>Agaricomycetidae</taxon>
        <taxon>Agaricales</taxon>
        <taxon>Agaricineae</taxon>
        <taxon>Hymenogastraceae</taxon>
        <taxon>Hebeloma</taxon>
    </lineage>
</organism>
<reference evidence="1 2" key="1">
    <citation type="submission" date="2014-04" db="EMBL/GenBank/DDBJ databases">
        <authorList>
            <consortium name="DOE Joint Genome Institute"/>
            <person name="Kuo A."/>
            <person name="Gay G."/>
            <person name="Dore J."/>
            <person name="Kohler A."/>
            <person name="Nagy L.G."/>
            <person name="Floudas D."/>
            <person name="Copeland A."/>
            <person name="Barry K.W."/>
            <person name="Cichocki N."/>
            <person name="Veneault-Fourrey C."/>
            <person name="LaButti K."/>
            <person name="Lindquist E.A."/>
            <person name="Lipzen A."/>
            <person name="Lundell T."/>
            <person name="Morin E."/>
            <person name="Murat C."/>
            <person name="Sun H."/>
            <person name="Tunlid A."/>
            <person name="Henrissat B."/>
            <person name="Grigoriev I.V."/>
            <person name="Hibbett D.S."/>
            <person name="Martin F."/>
            <person name="Nordberg H.P."/>
            <person name="Cantor M.N."/>
            <person name="Hua S.X."/>
        </authorList>
    </citation>
    <scope>NUCLEOTIDE SEQUENCE [LARGE SCALE GENOMIC DNA]</scope>
    <source>
        <strain evidence="2">h7</strain>
    </source>
</reference>
<evidence type="ECO:0000313" key="2">
    <source>
        <dbReference type="Proteomes" id="UP000053424"/>
    </source>
</evidence>
<dbReference type="HOGENOM" id="CLU_2794227_0_0_1"/>
<proteinExistence type="predicted"/>